<evidence type="ECO:0000256" key="8">
    <source>
        <dbReference type="RuleBase" id="RU000507"/>
    </source>
</evidence>
<keyword evidence="5" id="KW-0694">RNA-binding</keyword>
<comment type="subunit">
    <text evidence="2">Monomer.</text>
</comment>
<evidence type="ECO:0000313" key="12">
    <source>
        <dbReference type="RefSeq" id="XP_015281962.1"/>
    </source>
</evidence>
<keyword evidence="6" id="KW-0496">Mitochondrion</keyword>
<evidence type="ECO:0000256" key="3">
    <source>
        <dbReference type="ARBA" id="ARBA00022679"/>
    </source>
</evidence>
<evidence type="ECO:0000256" key="2">
    <source>
        <dbReference type="ARBA" id="ARBA00011245"/>
    </source>
</evidence>
<dbReference type="InterPro" id="IPR045078">
    <property type="entry name" value="TST/MPST-like"/>
</dbReference>
<dbReference type="Pfam" id="PF00581">
    <property type="entry name" value="Rhodanese"/>
    <property type="match status" value="2"/>
</dbReference>
<feature type="domain" description="Rhodanese" evidence="10">
    <location>
        <begin position="25"/>
        <end position="143"/>
    </location>
</feature>
<feature type="region of interest" description="Disordered" evidence="9">
    <location>
        <begin position="183"/>
        <end position="203"/>
    </location>
</feature>
<evidence type="ECO:0000259" key="10">
    <source>
        <dbReference type="PROSITE" id="PS50206"/>
    </source>
</evidence>
<gene>
    <name evidence="12" type="primary">TST</name>
</gene>
<dbReference type="PROSITE" id="PS50206">
    <property type="entry name" value="RHODANESE_3"/>
    <property type="match status" value="2"/>
</dbReference>
<dbReference type="Proteomes" id="UP000694871">
    <property type="component" value="Unplaced"/>
</dbReference>
<dbReference type="SUPFAM" id="SSF52821">
    <property type="entry name" value="Rhodanese/Cell cycle control phosphatase"/>
    <property type="match status" value="2"/>
</dbReference>
<keyword evidence="3 8" id="KW-0808">Transferase</keyword>
<dbReference type="PROSITE" id="PS00380">
    <property type="entry name" value="RHODANESE_1"/>
    <property type="match status" value="1"/>
</dbReference>
<organism evidence="11 12">
    <name type="scientific">Gekko japonicus</name>
    <name type="common">Schlegel's Japanese gecko</name>
    <dbReference type="NCBI Taxonomy" id="146911"/>
    <lineage>
        <taxon>Eukaryota</taxon>
        <taxon>Metazoa</taxon>
        <taxon>Chordata</taxon>
        <taxon>Craniata</taxon>
        <taxon>Vertebrata</taxon>
        <taxon>Euteleostomi</taxon>
        <taxon>Lepidosauria</taxon>
        <taxon>Squamata</taxon>
        <taxon>Bifurcata</taxon>
        <taxon>Gekkota</taxon>
        <taxon>Gekkonidae</taxon>
        <taxon>Gekkoninae</taxon>
        <taxon>Gekko</taxon>
    </lineage>
</organism>
<evidence type="ECO:0000256" key="7">
    <source>
        <dbReference type="ARBA" id="ARBA00047549"/>
    </source>
</evidence>
<dbReference type="InterPro" id="IPR001307">
    <property type="entry name" value="Thiosulphate_STrfase_CS"/>
</dbReference>
<protein>
    <recommendedName>
        <fullName evidence="8">Sulfurtransferase</fullName>
    </recommendedName>
</protein>
<reference evidence="12" key="1">
    <citation type="submission" date="2025-08" db="UniProtKB">
        <authorList>
            <consortium name="RefSeq"/>
        </authorList>
    </citation>
    <scope>IDENTIFICATION</scope>
</reference>
<dbReference type="RefSeq" id="XP_015281962.1">
    <property type="nucleotide sequence ID" value="XM_015426476.1"/>
</dbReference>
<dbReference type="SMART" id="SM00450">
    <property type="entry name" value="RHOD"/>
    <property type="match status" value="2"/>
</dbReference>
<dbReference type="GeneID" id="107123258"/>
<proteinExistence type="predicted"/>
<accession>A0ABM1L7M5</accession>
<comment type="catalytic activity">
    <reaction evidence="7">
        <text>thiosulfate + hydrogen cyanide = thiocyanate + sulfite + 2 H(+)</text>
        <dbReference type="Rhea" id="RHEA:16881"/>
        <dbReference type="ChEBI" id="CHEBI:15378"/>
        <dbReference type="ChEBI" id="CHEBI:17359"/>
        <dbReference type="ChEBI" id="CHEBI:18022"/>
        <dbReference type="ChEBI" id="CHEBI:18407"/>
        <dbReference type="ChEBI" id="CHEBI:33542"/>
        <dbReference type="EC" id="2.8.1.1"/>
    </reaction>
</comment>
<dbReference type="PROSITE" id="PS00683">
    <property type="entry name" value="RHODANESE_2"/>
    <property type="match status" value="1"/>
</dbReference>
<dbReference type="InterPro" id="IPR001763">
    <property type="entry name" value="Rhodanese-like_dom"/>
</dbReference>
<comment type="subcellular location">
    <subcellularLocation>
        <location evidence="1">Mitochondrion matrix</location>
    </subcellularLocation>
</comment>
<dbReference type="PANTHER" id="PTHR11364:SF6">
    <property type="entry name" value="THIOSULFATE SULFURTRANSFERASE"/>
    <property type="match status" value="1"/>
</dbReference>
<evidence type="ECO:0000256" key="1">
    <source>
        <dbReference type="ARBA" id="ARBA00004305"/>
    </source>
</evidence>
<evidence type="ECO:0000256" key="6">
    <source>
        <dbReference type="ARBA" id="ARBA00023128"/>
    </source>
</evidence>
<evidence type="ECO:0000256" key="5">
    <source>
        <dbReference type="ARBA" id="ARBA00022884"/>
    </source>
</evidence>
<dbReference type="Gene3D" id="3.40.250.10">
    <property type="entry name" value="Rhodanese-like domain"/>
    <property type="match status" value="2"/>
</dbReference>
<keyword evidence="4" id="KW-0677">Repeat</keyword>
<evidence type="ECO:0000256" key="4">
    <source>
        <dbReference type="ARBA" id="ARBA00022737"/>
    </source>
</evidence>
<evidence type="ECO:0000256" key="9">
    <source>
        <dbReference type="SAM" id="MobiDB-lite"/>
    </source>
</evidence>
<name>A0ABM1L7M5_GEKJA</name>
<dbReference type="CDD" id="cd01449">
    <property type="entry name" value="TST_Repeat_2"/>
    <property type="match status" value="1"/>
</dbReference>
<dbReference type="PANTHER" id="PTHR11364">
    <property type="entry name" value="THIOSULFATE SULFERTANSFERASE"/>
    <property type="match status" value="1"/>
</dbReference>
<evidence type="ECO:0000313" key="11">
    <source>
        <dbReference type="Proteomes" id="UP000694871"/>
    </source>
</evidence>
<keyword evidence="11" id="KW-1185">Reference proteome</keyword>
<feature type="domain" description="Rhodanese" evidence="10">
    <location>
        <begin position="173"/>
        <end position="288"/>
    </location>
</feature>
<dbReference type="InterPro" id="IPR036873">
    <property type="entry name" value="Rhodanese-like_dom_sf"/>
</dbReference>
<sequence length="297" mass="34101">MVQQILYRALVSSRWLAEHVRASKIGPELRVLDASWYEPGQRDAQKEFRERHIPGASFFDIEECKDKSSPYEFMLPSENHFADYVGHLGISNHTHVVVYDGDNLGTFYAPRVWWMFRVFGHRTVSVLNGGFKNWVKEGYPVTSEVTRPEPGMFKATLDKSLLVTYEEMVTNLTSKRFQVVDSRSEGRFQGTEPEPGTQGLEPGNIPGSLNMPFFNFLTEEGFEKDTEEIRNMFQEKKVDLSKPLIATCRKGVTACHIALAAYLCGKPDVPVYDGSWSEWFRRAPPEYRISKWNRNKA</sequence>